<dbReference type="InterPro" id="IPR058163">
    <property type="entry name" value="LysR-type_TF_proteobact-type"/>
</dbReference>
<dbReference type="STRING" id="674.VM_07885"/>
<dbReference type="SUPFAM" id="SSF53850">
    <property type="entry name" value="Periplasmic binding protein-like II"/>
    <property type="match status" value="1"/>
</dbReference>
<dbReference type="InterPro" id="IPR000847">
    <property type="entry name" value="LysR_HTH_N"/>
</dbReference>
<reference evidence="6" key="1">
    <citation type="submission" date="2017-12" db="EMBL/GenBank/DDBJ databases">
        <title>FDA dAtabase for Regulatory Grade micrObial Sequences (FDA-ARGOS): Supporting development and validation of Infectious Disease Dx tests.</title>
        <authorList>
            <person name="Hoffmann M."/>
            <person name="Allard M."/>
            <person name="Evans P."/>
            <person name="Brown E."/>
            <person name="Tallon L.J."/>
            <person name="Sadzewicz L."/>
            <person name="Sengamalay N."/>
            <person name="Ott S."/>
            <person name="Godinez A."/>
            <person name="Nagaraj S."/>
            <person name="Vavikolanu K."/>
            <person name="Aluvathingal J."/>
            <person name="Nadendla S."/>
            <person name="Hobson J."/>
            <person name="Sichtig H."/>
        </authorList>
    </citation>
    <scope>NUCLEOTIDE SEQUENCE [LARGE SCALE GENOMIC DNA]</scope>
    <source>
        <strain evidence="6">FDAARGOS_113</strain>
    </source>
</reference>
<evidence type="ECO:0000313" key="7">
    <source>
        <dbReference type="Proteomes" id="UP000053748"/>
    </source>
</evidence>
<dbReference type="GO" id="GO:0006351">
    <property type="term" value="P:DNA-templated transcription"/>
    <property type="evidence" value="ECO:0007669"/>
    <property type="project" value="TreeGrafter"/>
</dbReference>
<organism evidence="6 7">
    <name type="scientific">Vibrio mimicus</name>
    <dbReference type="NCBI Taxonomy" id="674"/>
    <lineage>
        <taxon>Bacteria</taxon>
        <taxon>Pseudomonadati</taxon>
        <taxon>Pseudomonadota</taxon>
        <taxon>Gammaproteobacteria</taxon>
        <taxon>Vibrionales</taxon>
        <taxon>Vibrionaceae</taxon>
        <taxon>Vibrio</taxon>
    </lineage>
</organism>
<dbReference type="SUPFAM" id="SSF46785">
    <property type="entry name" value="Winged helix' DNA-binding domain"/>
    <property type="match status" value="1"/>
</dbReference>
<accession>A0A2J9V384</accession>
<name>A0A2J9V384_VIBMI</name>
<dbReference type="Pfam" id="PF03466">
    <property type="entry name" value="LysR_substrate"/>
    <property type="match status" value="1"/>
</dbReference>
<dbReference type="InterPro" id="IPR005119">
    <property type="entry name" value="LysR_subst-bd"/>
</dbReference>
<keyword evidence="7" id="KW-1185">Reference proteome</keyword>
<dbReference type="AlphaFoldDB" id="A0A2J9V384"/>
<feature type="domain" description="HTH lysR-type" evidence="5">
    <location>
        <begin position="12"/>
        <end position="69"/>
    </location>
</feature>
<sequence>MGRKIAKMGLSMKLDDLALFLTVVRCGSFALAAKQKSMSTSTLSRRIQQLEQDTGSILLIRSSKELVLTKEGEQLFHTYAELFAEIERKQDQVEQAKRDYRGEIAISAPVLPLRHQLTPLALEFSELYPNVTLRLQVGSGLDYFTQRDLDIALRFGPQPESDWVARKLARNPSVLCASAPFAASLSLSHPQQLNQYPLLSLNHKLPWIFHSKESDQKVQFIPSARLSSDELDTIVQATLQGMGIARLPRGLMAPLLDDGQLVELLPEWEIEGADVYLLHPQRRFLPERTQALIDYMITHWSRVAFSYWHKP</sequence>
<evidence type="ECO:0000313" key="6">
    <source>
        <dbReference type="EMBL" id="PNM58238.1"/>
    </source>
</evidence>
<evidence type="ECO:0000256" key="1">
    <source>
        <dbReference type="ARBA" id="ARBA00009437"/>
    </source>
</evidence>
<dbReference type="Proteomes" id="UP000053748">
    <property type="component" value="Unassembled WGS sequence"/>
</dbReference>
<keyword evidence="2" id="KW-0805">Transcription regulation</keyword>
<evidence type="ECO:0000259" key="5">
    <source>
        <dbReference type="PROSITE" id="PS50931"/>
    </source>
</evidence>
<dbReference type="PANTHER" id="PTHR30537">
    <property type="entry name" value="HTH-TYPE TRANSCRIPTIONAL REGULATOR"/>
    <property type="match status" value="1"/>
</dbReference>
<keyword evidence="3" id="KW-0238">DNA-binding</keyword>
<dbReference type="GO" id="GO:0003700">
    <property type="term" value="F:DNA-binding transcription factor activity"/>
    <property type="evidence" value="ECO:0007669"/>
    <property type="project" value="InterPro"/>
</dbReference>
<evidence type="ECO:0000256" key="4">
    <source>
        <dbReference type="ARBA" id="ARBA00023163"/>
    </source>
</evidence>
<comment type="similarity">
    <text evidence="1">Belongs to the LysR transcriptional regulatory family.</text>
</comment>
<dbReference type="Pfam" id="PF00126">
    <property type="entry name" value="HTH_1"/>
    <property type="match status" value="1"/>
</dbReference>
<dbReference type="PANTHER" id="PTHR30537:SF5">
    <property type="entry name" value="HTH-TYPE TRANSCRIPTIONAL ACTIVATOR TTDR-RELATED"/>
    <property type="match status" value="1"/>
</dbReference>
<evidence type="ECO:0000256" key="2">
    <source>
        <dbReference type="ARBA" id="ARBA00023015"/>
    </source>
</evidence>
<protein>
    <submittedName>
        <fullName evidence="6">LysR family transcriptional regulator</fullName>
    </submittedName>
</protein>
<dbReference type="OrthoDB" id="9815676at2"/>
<dbReference type="InterPro" id="IPR036390">
    <property type="entry name" value="WH_DNA-bd_sf"/>
</dbReference>
<gene>
    <name evidence="6" type="ORF">AL544_020375</name>
</gene>
<evidence type="ECO:0000256" key="3">
    <source>
        <dbReference type="ARBA" id="ARBA00023125"/>
    </source>
</evidence>
<dbReference type="FunFam" id="1.10.10.10:FF:000001">
    <property type="entry name" value="LysR family transcriptional regulator"/>
    <property type="match status" value="1"/>
</dbReference>
<dbReference type="GO" id="GO:0043565">
    <property type="term" value="F:sequence-specific DNA binding"/>
    <property type="evidence" value="ECO:0007669"/>
    <property type="project" value="TreeGrafter"/>
</dbReference>
<dbReference type="InterPro" id="IPR036388">
    <property type="entry name" value="WH-like_DNA-bd_sf"/>
</dbReference>
<dbReference type="Gene3D" id="3.40.190.290">
    <property type="match status" value="1"/>
</dbReference>
<dbReference type="EMBL" id="LOSJ02000002">
    <property type="protein sequence ID" value="PNM58238.1"/>
    <property type="molecule type" value="Genomic_DNA"/>
</dbReference>
<dbReference type="Gene3D" id="1.10.10.10">
    <property type="entry name" value="Winged helix-like DNA-binding domain superfamily/Winged helix DNA-binding domain"/>
    <property type="match status" value="1"/>
</dbReference>
<dbReference type="CDD" id="cd08422">
    <property type="entry name" value="PBP2_CrgA_like"/>
    <property type="match status" value="1"/>
</dbReference>
<comment type="caution">
    <text evidence="6">The sequence shown here is derived from an EMBL/GenBank/DDBJ whole genome shotgun (WGS) entry which is preliminary data.</text>
</comment>
<proteinExistence type="inferred from homology"/>
<dbReference type="PROSITE" id="PS50931">
    <property type="entry name" value="HTH_LYSR"/>
    <property type="match status" value="1"/>
</dbReference>
<keyword evidence="4" id="KW-0804">Transcription</keyword>
<dbReference type="RefSeq" id="WP_000532760.1">
    <property type="nucleotide sequence ID" value="NZ_CAWMSS010000001.1"/>
</dbReference>